<reference evidence="2" key="1">
    <citation type="submission" date="2021-12" db="EMBL/GenBank/DDBJ databases">
        <title>Convergent genome expansion in fungi linked to evolution of root-endophyte symbiosis.</title>
        <authorList>
            <consortium name="DOE Joint Genome Institute"/>
            <person name="Ke Y.-H."/>
            <person name="Bonito G."/>
            <person name="Liao H.-L."/>
            <person name="Looney B."/>
            <person name="Rojas-Flechas A."/>
            <person name="Nash J."/>
            <person name="Hameed K."/>
            <person name="Schadt C."/>
            <person name="Martin F."/>
            <person name="Crous P.W."/>
            <person name="Miettinen O."/>
            <person name="Magnuson J.K."/>
            <person name="Labbe J."/>
            <person name="Jacobson D."/>
            <person name="Doktycz M.J."/>
            <person name="Veneault-Fourrey C."/>
            <person name="Kuo A."/>
            <person name="Mondo S."/>
            <person name="Calhoun S."/>
            <person name="Riley R."/>
            <person name="Ohm R."/>
            <person name="LaButti K."/>
            <person name="Andreopoulos B."/>
            <person name="Pangilinan J."/>
            <person name="Nolan M."/>
            <person name="Tritt A."/>
            <person name="Clum A."/>
            <person name="Lipzen A."/>
            <person name="Daum C."/>
            <person name="Barry K."/>
            <person name="Grigoriev I.V."/>
            <person name="Vilgalys R."/>
        </authorList>
    </citation>
    <scope>NUCLEOTIDE SEQUENCE</scope>
    <source>
        <strain evidence="2">PMI_201</strain>
    </source>
</reference>
<dbReference type="GO" id="GO:0003824">
    <property type="term" value="F:catalytic activity"/>
    <property type="evidence" value="ECO:0007669"/>
    <property type="project" value="InterPro"/>
</dbReference>
<dbReference type="GeneID" id="70249583"/>
<gene>
    <name evidence="2" type="ORF">BGW36DRAFT_414549</name>
</gene>
<dbReference type="EMBL" id="JAJTJA010000003">
    <property type="protein sequence ID" value="KAH8701556.1"/>
    <property type="molecule type" value="Genomic_DNA"/>
</dbReference>
<organism evidence="2 3">
    <name type="scientific">Talaromyces proteolyticus</name>
    <dbReference type="NCBI Taxonomy" id="1131652"/>
    <lineage>
        <taxon>Eukaryota</taxon>
        <taxon>Fungi</taxon>
        <taxon>Dikarya</taxon>
        <taxon>Ascomycota</taxon>
        <taxon>Pezizomycotina</taxon>
        <taxon>Eurotiomycetes</taxon>
        <taxon>Eurotiomycetidae</taxon>
        <taxon>Eurotiales</taxon>
        <taxon>Trichocomaceae</taxon>
        <taxon>Talaromyces</taxon>
        <taxon>Talaromyces sect. Bacilispori</taxon>
    </lineage>
</organism>
<dbReference type="PANTHER" id="PTHR46082">
    <property type="entry name" value="ATP/GTP-BINDING PROTEIN-RELATED"/>
    <property type="match status" value="1"/>
</dbReference>
<name>A0AAD4Q3A4_9EURO</name>
<evidence type="ECO:0000313" key="2">
    <source>
        <dbReference type="EMBL" id="KAH8701556.1"/>
    </source>
</evidence>
<evidence type="ECO:0000259" key="1">
    <source>
        <dbReference type="Pfam" id="PF01048"/>
    </source>
</evidence>
<dbReference type="AlphaFoldDB" id="A0AAD4Q3A4"/>
<accession>A0AAD4Q3A4</accession>
<protein>
    <submittedName>
        <fullName evidence="2">Nucleoside phosphorylase domain-containing protein</fullName>
    </submittedName>
</protein>
<dbReference type="SUPFAM" id="SSF53167">
    <property type="entry name" value="Purine and uridine phosphorylases"/>
    <property type="match status" value="1"/>
</dbReference>
<sequence length="730" mass="81264">MLNHHPSLPGIAFSTAPYQPLDLNALPDDALLERAQQQQRFLLSTSRRDTFRQHTQEVPSRTNTSHEELDGTVKPVKRNQVIHGGTISFTLASRPFRYDLGKIEAKVVDKKRTIYCTSADGDIFIHHDLPTKFKRHLTTDHPHIGNPSEVYFSDTLHVTVKSRFEKIASGDAYIYYIFNDPDAIRQFQEVVREKDLLYTFCVSKIVSANGEEVSFQHLKLWRDRQSPSCSLSFLRNAATHDHKYVEFPLTILEINSTKQPKDSRIVRVGFLSETSSSPPRGLSLDSISFARNRRLSGAGSVASFRTDATNATIRQTEKIKSLAASMDFLLIKFTYAKDVDTFSMAMAYLQSDPPSPFLQPTNTPPLVQGGFPHTLHEDDLHPPPIFSSSPPSISGLTSQIGPRRTTHQDYTVGWIAALPIELKAAIAMLDEHHGRLPQQPQDNNTYVLGRMASHNVVIACLPAGSLGNNSATSVATQMGFTFPNINIRLMVGIGGGVPGDSHDIRLGDVVISKPGLHDGGVVQYDFGKTTGEGFEKTGSLPPPPARLLTAISLLEALHNSENDPMPSHFEVFQQKSDFRYPGPEQDRLFKSDYSHVAGEATCAKCDRNQLVDRLPREGRTRIHYGTIASGNQVMKDARTRDALRQKYGVLCFEMEAAGLMHLNTFPCVVIRGICDYSDTHKNKQWQGYAAAVAVVYAKELLENISHVYESESRVFHDDRNIYSNSMGSIA</sequence>
<dbReference type="GO" id="GO:0009116">
    <property type="term" value="P:nucleoside metabolic process"/>
    <property type="evidence" value="ECO:0007669"/>
    <property type="project" value="InterPro"/>
</dbReference>
<evidence type="ECO:0000313" key="3">
    <source>
        <dbReference type="Proteomes" id="UP001201262"/>
    </source>
</evidence>
<comment type="caution">
    <text evidence="2">The sequence shown here is derived from an EMBL/GenBank/DDBJ whole genome shotgun (WGS) entry which is preliminary data.</text>
</comment>
<dbReference type="RefSeq" id="XP_046074932.1">
    <property type="nucleotide sequence ID" value="XM_046219296.1"/>
</dbReference>
<dbReference type="InterPro" id="IPR035994">
    <property type="entry name" value="Nucleoside_phosphorylase_sf"/>
</dbReference>
<feature type="domain" description="Nucleoside phosphorylase" evidence="1">
    <location>
        <begin position="412"/>
        <end position="684"/>
    </location>
</feature>
<proteinExistence type="predicted"/>
<dbReference type="Proteomes" id="UP001201262">
    <property type="component" value="Unassembled WGS sequence"/>
</dbReference>
<dbReference type="InterPro" id="IPR000845">
    <property type="entry name" value="Nucleoside_phosphorylase_d"/>
</dbReference>
<dbReference type="InterPro" id="IPR053137">
    <property type="entry name" value="NLR-like"/>
</dbReference>
<dbReference type="PANTHER" id="PTHR46082:SF11">
    <property type="entry name" value="AAA+ ATPASE DOMAIN-CONTAINING PROTEIN-RELATED"/>
    <property type="match status" value="1"/>
</dbReference>
<keyword evidence="3" id="KW-1185">Reference proteome</keyword>
<dbReference type="Pfam" id="PF01048">
    <property type="entry name" value="PNP_UDP_1"/>
    <property type="match status" value="1"/>
</dbReference>
<dbReference type="Gene3D" id="3.40.50.1580">
    <property type="entry name" value="Nucleoside phosphorylase domain"/>
    <property type="match status" value="1"/>
</dbReference>